<gene>
    <name evidence="4" type="ORF">CBM2613_P60183</name>
</gene>
<dbReference type="AlphaFoldDB" id="A0A375ECX4"/>
<keyword evidence="2 4" id="KW-0560">Oxidoreductase</keyword>
<dbReference type="Gene3D" id="3.40.309.10">
    <property type="entry name" value="Aldehyde Dehydrogenase, Chain A, domain 2"/>
    <property type="match status" value="1"/>
</dbReference>
<dbReference type="EMBL" id="LT976981">
    <property type="protein sequence ID" value="SOZ74882.1"/>
    <property type="molecule type" value="Genomic_DNA"/>
</dbReference>
<accession>A0A375ECX4</accession>
<dbReference type="PROSITE" id="PS00070">
    <property type="entry name" value="ALDEHYDE_DEHYDR_CYS"/>
    <property type="match status" value="1"/>
</dbReference>
<dbReference type="SUPFAM" id="SSF53720">
    <property type="entry name" value="ALDH-like"/>
    <property type="match status" value="1"/>
</dbReference>
<dbReference type="InterPro" id="IPR016160">
    <property type="entry name" value="Ald_DH_CS_CYS"/>
</dbReference>
<comment type="similarity">
    <text evidence="1">Belongs to the aldehyde dehydrogenase family.</text>
</comment>
<dbReference type="Gene3D" id="3.40.605.10">
    <property type="entry name" value="Aldehyde Dehydrogenase, Chain A, domain 1"/>
    <property type="match status" value="1"/>
</dbReference>
<dbReference type="InterPro" id="IPR016163">
    <property type="entry name" value="Ald_DH_C"/>
</dbReference>
<evidence type="ECO:0000313" key="5">
    <source>
        <dbReference type="Proteomes" id="UP000256952"/>
    </source>
</evidence>
<proteinExistence type="inferred from homology"/>
<sequence length="223" mass="23791">MLRGCDLMTWDANEGKRLYGRVIPAEPPMRHTVIREPIGVIAAFTPWNFPMSSPSRKVRGALAAGCSIILKAAEETPAGAVMLAQAYHDAKLPDGVLNLVFGDPGMISSYLIASQVVRAVTFTGSTPVGKHLAGLTAQHMKPAILELGGHAPVIVCDDVDPDSAALACVKGKLNNAGQICVAPTRIFVHRKDYDKFVEAFARYGANTGGACAGAEQRYRTCRK</sequence>
<keyword evidence="4" id="KW-0614">Plasmid</keyword>
<dbReference type="InterPro" id="IPR016162">
    <property type="entry name" value="Ald_DH_N"/>
</dbReference>
<dbReference type="Pfam" id="PF00171">
    <property type="entry name" value="Aldedh"/>
    <property type="match status" value="1"/>
</dbReference>
<dbReference type="PANTHER" id="PTHR43353">
    <property type="entry name" value="SUCCINATE-SEMIALDEHYDE DEHYDROGENASE, MITOCHONDRIAL"/>
    <property type="match status" value="1"/>
</dbReference>
<dbReference type="GO" id="GO:0004777">
    <property type="term" value="F:succinate-semialdehyde dehydrogenase (NAD+) activity"/>
    <property type="evidence" value="ECO:0007669"/>
    <property type="project" value="UniProtKB-EC"/>
</dbReference>
<dbReference type="InterPro" id="IPR015590">
    <property type="entry name" value="Aldehyde_DH_dom"/>
</dbReference>
<dbReference type="InterPro" id="IPR050740">
    <property type="entry name" value="Aldehyde_DH_Superfamily"/>
</dbReference>
<dbReference type="PANTHER" id="PTHR43353:SF5">
    <property type="entry name" value="SUCCINATE-SEMIALDEHYDE DEHYDROGENASE, MITOCHONDRIAL"/>
    <property type="match status" value="1"/>
</dbReference>
<evidence type="ECO:0000256" key="1">
    <source>
        <dbReference type="ARBA" id="ARBA00009986"/>
    </source>
</evidence>
<evidence type="ECO:0000313" key="4">
    <source>
        <dbReference type="EMBL" id="SOZ74882.1"/>
    </source>
</evidence>
<name>A0A375ECX4_9BURK</name>
<evidence type="ECO:0000256" key="2">
    <source>
        <dbReference type="ARBA" id="ARBA00023002"/>
    </source>
</evidence>
<dbReference type="GO" id="GO:0047533">
    <property type="term" value="F:2,5-dioxovalerate dehydrogenase (NADP+) activity"/>
    <property type="evidence" value="ECO:0007669"/>
    <property type="project" value="UniProtKB-EC"/>
</dbReference>
<evidence type="ECO:0000259" key="3">
    <source>
        <dbReference type="Pfam" id="PF00171"/>
    </source>
</evidence>
<organism evidence="4 5">
    <name type="scientific">Cupriavidus taiwanensis</name>
    <dbReference type="NCBI Taxonomy" id="164546"/>
    <lineage>
        <taxon>Bacteria</taxon>
        <taxon>Pseudomonadati</taxon>
        <taxon>Pseudomonadota</taxon>
        <taxon>Betaproteobacteria</taxon>
        <taxon>Burkholderiales</taxon>
        <taxon>Burkholderiaceae</taxon>
        <taxon>Cupriavidus</taxon>
    </lineage>
</organism>
<geneLocation type="plasmid" evidence="5">
    <name>cbm2613_p</name>
</geneLocation>
<dbReference type="EC" id="1.2.1.26" evidence="4"/>
<dbReference type="EC" id="1.2.1.24" evidence="4"/>
<dbReference type="Proteomes" id="UP000256952">
    <property type="component" value="Plasmid CBM2613_p"/>
</dbReference>
<dbReference type="InterPro" id="IPR016161">
    <property type="entry name" value="Ald_DH/histidinol_DH"/>
</dbReference>
<feature type="domain" description="Aldehyde dehydrogenase" evidence="3">
    <location>
        <begin position="3"/>
        <end position="202"/>
    </location>
</feature>
<protein>
    <submittedName>
        <fullName evidence="4">Alpha-ketoglutaric semialdehyde dehydrogenase</fullName>
        <ecNumber evidence="4">1.2.1.24</ecNumber>
        <ecNumber evidence="4">1.2.1.26</ecNumber>
    </submittedName>
</protein>
<reference evidence="5" key="1">
    <citation type="submission" date="2018-01" db="EMBL/GenBank/DDBJ databases">
        <authorList>
            <person name="Gaut B.S."/>
            <person name="Morton B.R."/>
            <person name="Clegg M.T."/>
            <person name="Duvall M.R."/>
        </authorList>
    </citation>
    <scope>NUCLEOTIDE SEQUENCE [LARGE SCALE GENOMIC DNA]</scope>
    <source>
        <plasmid evidence="5">Plasmid cbm2613_p</plasmid>
    </source>
</reference>